<dbReference type="SMART" id="SM00044">
    <property type="entry name" value="CYCc"/>
    <property type="match status" value="1"/>
</dbReference>
<gene>
    <name evidence="4" type="ORF">EYW47_25795</name>
</gene>
<sequence>MRCTTCGFENPADANFCEECGAGLPPVCPVCGRVSTRTAKFCAGCGASMNAASLLGPTEQASTSVPIQYTPRHLVERILAEQATMEARGSTPGERKTITALFADMAGSTALIRDLDPEDAQRLIDPVIALMMEAVHHYEGYVAKSLGDGILALFGAPLAHEDHAQRAVYAALRMQEAMRHHSDRVRLEFGIALQIRVGIHTGEVVVRSIRKDDLHADYDPVGHTVHIASRMESTATPATTLVSESTHKLTEGYFVFKALGTTRVKGLQDPLLVYEVVGPGPLRTRLQVAAHRGLARFVGRDPELSELESSWGRARAGHGQIVGVVGEAGVGKSRLFLEFKVRTQPGSALALETFSVSHGKAFAYLPLIELLKNYFQITPRDDERTCREKVIGKVLTLDRTLEELLPYVLYLLGMEEQESALLAMDPQIRRERTFEAITRLLVRESVNQPVQVLFDDLQWLDRETEAFLNALIERVPDARILLLLNFRPEYRPGWSHKGDYTQLRLDPLGQVESEALLVTLLGADGALARLKQLILDKTDGNPFFIEEVVQTLVEEKVLLGEPGRYRIEAAPDTIQIPTTVKGVLAARVDRLDPAEKALLQTLAVIGTEFTWSLVRHVAGQPEDRLRYLLAKLQASDFIYERPAFPEVEYAFKHSLTQEVAGQALLTEQRSALHERTAQAIEVLYRPQLDSHCSDLAHHYSLSGNLPKAVEYLLSAGSQALERSAHLEAIPHLNRALELLKRLPDTPERAGQELALRIALGPALIAAQGYASSEVQATFSRALALCEQGGETRQIFQAKLGLRTFYSMRAEHQTACELSEGLLSLAERARDPELLGQASFVLGASSFHLGDPVKARAHLERGLAAIDREHHSATTFLLGQDPVVHGLVAAARTLWYLGYPDQAARRVQEALTLARKLSNPYSMALALALAAEVHQCRREAQLAGEFAQAAMTLSREQGFPFWSAWGDIVQGWALADQGGAAEGIEQIRRGLSACQATGAELTRPYQLALLAQAYIKAGQAPAALETLTEALTIANRTRERYYLAELHRLKGELLLQLAREPSTEASYYQGAEACFLDAISIASAQGARSLELRAASSFARLQRDRGHKEPARQRLSAILFAFEEGFDTADWQEAKALFDALA</sequence>
<dbReference type="AlphaFoldDB" id="A0A4R5M4F0"/>
<dbReference type="Gene3D" id="1.25.40.10">
    <property type="entry name" value="Tetratricopeptide repeat domain"/>
    <property type="match status" value="2"/>
</dbReference>
<name>A0A4R5M4F0_9BURK</name>
<dbReference type="InterPro" id="IPR041664">
    <property type="entry name" value="AAA_16"/>
</dbReference>
<dbReference type="Gene3D" id="3.40.50.300">
    <property type="entry name" value="P-loop containing nucleotide triphosphate hydrolases"/>
    <property type="match status" value="1"/>
</dbReference>
<dbReference type="GO" id="GO:0005524">
    <property type="term" value="F:ATP binding"/>
    <property type="evidence" value="ECO:0007669"/>
    <property type="project" value="UniProtKB-KW"/>
</dbReference>
<dbReference type="OrthoDB" id="9758570at2"/>
<dbReference type="InterPro" id="IPR011990">
    <property type="entry name" value="TPR-like_helical_dom_sf"/>
</dbReference>
<evidence type="ECO:0000313" key="5">
    <source>
        <dbReference type="Proteomes" id="UP000295722"/>
    </source>
</evidence>
<dbReference type="Proteomes" id="UP000295722">
    <property type="component" value="Unassembled WGS sequence"/>
</dbReference>
<dbReference type="EMBL" id="SMRP01000015">
    <property type="protein sequence ID" value="TDG20590.1"/>
    <property type="molecule type" value="Genomic_DNA"/>
</dbReference>
<dbReference type="GO" id="GO:0005737">
    <property type="term" value="C:cytoplasm"/>
    <property type="evidence" value="ECO:0007669"/>
    <property type="project" value="TreeGrafter"/>
</dbReference>
<dbReference type="SUPFAM" id="SSF48452">
    <property type="entry name" value="TPR-like"/>
    <property type="match status" value="2"/>
</dbReference>
<keyword evidence="5" id="KW-1185">Reference proteome</keyword>
<feature type="domain" description="Guanylate cyclase" evidence="3">
    <location>
        <begin position="99"/>
        <end position="232"/>
    </location>
</feature>
<dbReference type="Pfam" id="PF00211">
    <property type="entry name" value="Guanylate_cyc"/>
    <property type="match status" value="1"/>
</dbReference>
<reference evidence="4 5" key="1">
    <citation type="submission" date="2019-03" db="EMBL/GenBank/DDBJ databases">
        <title>Paraburkholderia sp. 4M-K11, isolated from subtropical forest soil.</title>
        <authorList>
            <person name="Gao Z.-H."/>
            <person name="Qiu L.-H."/>
        </authorList>
    </citation>
    <scope>NUCLEOTIDE SEQUENCE [LARGE SCALE GENOMIC DNA]</scope>
    <source>
        <strain evidence="4 5">4M-K11</strain>
    </source>
</reference>
<evidence type="ECO:0000313" key="4">
    <source>
        <dbReference type="EMBL" id="TDG20590.1"/>
    </source>
</evidence>
<dbReference type="RefSeq" id="WP_133197666.1">
    <property type="nucleotide sequence ID" value="NZ_JBHUCW010000005.1"/>
</dbReference>
<dbReference type="GO" id="GO:0035556">
    <property type="term" value="P:intracellular signal transduction"/>
    <property type="evidence" value="ECO:0007669"/>
    <property type="project" value="InterPro"/>
</dbReference>
<evidence type="ECO:0000256" key="2">
    <source>
        <dbReference type="ARBA" id="ARBA00022840"/>
    </source>
</evidence>
<dbReference type="CDD" id="cd07302">
    <property type="entry name" value="CHD"/>
    <property type="match status" value="1"/>
</dbReference>
<dbReference type="SUPFAM" id="SSF55073">
    <property type="entry name" value="Nucleotide cyclase"/>
    <property type="match status" value="1"/>
</dbReference>
<dbReference type="InterPro" id="IPR001054">
    <property type="entry name" value="A/G_cyclase"/>
</dbReference>
<dbReference type="Gene3D" id="3.30.70.1230">
    <property type="entry name" value="Nucleotide cyclase"/>
    <property type="match status" value="1"/>
</dbReference>
<dbReference type="InterPro" id="IPR029787">
    <property type="entry name" value="Nucleotide_cyclase"/>
</dbReference>
<comment type="caution">
    <text evidence="4">The sequence shown here is derived from an EMBL/GenBank/DDBJ whole genome shotgun (WGS) entry which is preliminary data.</text>
</comment>
<keyword evidence="2" id="KW-0067">ATP-binding</keyword>
<dbReference type="Pfam" id="PF12773">
    <property type="entry name" value="DZR"/>
    <property type="match status" value="1"/>
</dbReference>
<dbReference type="GO" id="GO:0004016">
    <property type="term" value="F:adenylate cyclase activity"/>
    <property type="evidence" value="ECO:0007669"/>
    <property type="project" value="UniProtKB-ARBA"/>
</dbReference>
<accession>A0A4R5M4F0</accession>
<evidence type="ECO:0000259" key="3">
    <source>
        <dbReference type="PROSITE" id="PS50125"/>
    </source>
</evidence>
<dbReference type="PANTHER" id="PTHR16305:SF28">
    <property type="entry name" value="GUANYLATE CYCLASE DOMAIN-CONTAINING PROTEIN"/>
    <property type="match status" value="1"/>
</dbReference>
<dbReference type="Pfam" id="PF13191">
    <property type="entry name" value="AAA_16"/>
    <property type="match status" value="1"/>
</dbReference>
<evidence type="ECO:0000256" key="1">
    <source>
        <dbReference type="ARBA" id="ARBA00022741"/>
    </source>
</evidence>
<proteinExistence type="predicted"/>
<dbReference type="PANTHER" id="PTHR16305">
    <property type="entry name" value="TESTICULAR SOLUBLE ADENYLYL CYCLASE"/>
    <property type="match status" value="1"/>
</dbReference>
<dbReference type="SUPFAM" id="SSF52540">
    <property type="entry name" value="P-loop containing nucleoside triphosphate hydrolases"/>
    <property type="match status" value="1"/>
</dbReference>
<keyword evidence="1" id="KW-0547">Nucleotide-binding</keyword>
<dbReference type="GO" id="GO:0009190">
    <property type="term" value="P:cyclic nucleotide biosynthetic process"/>
    <property type="evidence" value="ECO:0007669"/>
    <property type="project" value="InterPro"/>
</dbReference>
<dbReference type="InterPro" id="IPR025874">
    <property type="entry name" value="DZR"/>
</dbReference>
<dbReference type="InterPro" id="IPR027417">
    <property type="entry name" value="P-loop_NTPase"/>
</dbReference>
<protein>
    <submittedName>
        <fullName evidence="4">Adenylate/guanylate cyclase domain-containing protein</fullName>
    </submittedName>
</protein>
<dbReference type="PROSITE" id="PS50125">
    <property type="entry name" value="GUANYLATE_CYCLASE_2"/>
    <property type="match status" value="1"/>
</dbReference>
<organism evidence="4 5">
    <name type="scientific">Paraburkholderia silviterrae</name>
    <dbReference type="NCBI Taxonomy" id="2528715"/>
    <lineage>
        <taxon>Bacteria</taxon>
        <taxon>Pseudomonadati</taxon>
        <taxon>Pseudomonadota</taxon>
        <taxon>Betaproteobacteria</taxon>
        <taxon>Burkholderiales</taxon>
        <taxon>Burkholderiaceae</taxon>
        <taxon>Paraburkholderia</taxon>
    </lineage>
</organism>